<name>A0ABU1ZXK7_9CORY</name>
<dbReference type="PANTHER" id="PTHR21599">
    <property type="entry name" value="GLYCERATE KINASE"/>
    <property type="match status" value="1"/>
</dbReference>
<dbReference type="InterPro" id="IPR004381">
    <property type="entry name" value="Glycerate_kinase"/>
</dbReference>
<dbReference type="Proteomes" id="UP001180840">
    <property type="component" value="Unassembled WGS sequence"/>
</dbReference>
<accession>A0ABU1ZXK7</accession>
<evidence type="ECO:0000256" key="2">
    <source>
        <dbReference type="ARBA" id="ARBA00022679"/>
    </source>
</evidence>
<dbReference type="InterPro" id="IPR018197">
    <property type="entry name" value="Glycerate_kinase_RE-like"/>
</dbReference>
<evidence type="ECO:0000313" key="4">
    <source>
        <dbReference type="EMBL" id="MDR7329663.1"/>
    </source>
</evidence>
<dbReference type="PANTHER" id="PTHR21599:SF0">
    <property type="entry name" value="GLYCERATE KINASE"/>
    <property type="match status" value="1"/>
</dbReference>
<sequence>MTDQNSTHSPVFAPRHAGVVRVLVSPGAVGPFSSDEAAQALGEGVGEIIRNADIVLAPLSEGGAGTSELFTGERVTLPTTDALGSLTEATYTYDRDTATAYIDLAAAAGFPDADRAAETGDTYGVGVLVADAQTRGAERVVLALGDAVTLDGGTGILVALAANPVNADGHPVPKGGAFLGQIADLETAKLNIPAAGMEWILLADTAAAVDASHPGLASLARVAGVDPDQPGWGAGGGVAVGLAWVSSLIYGTADRVRVLPGVDVVAQSLAVGAHATEADFVVSAGAAGPAVIRLAPEATVGIAGESVEGAAVQARLAEEIVSLAQLREAGAQLAADYLRISTVQG</sequence>
<dbReference type="Pfam" id="PF02595">
    <property type="entry name" value="Gly_kinase"/>
    <property type="match status" value="1"/>
</dbReference>
<dbReference type="EMBL" id="JAVDXZ010000001">
    <property type="protein sequence ID" value="MDR7329663.1"/>
    <property type="molecule type" value="Genomic_DNA"/>
</dbReference>
<dbReference type="InterPro" id="IPR036129">
    <property type="entry name" value="Glycerate_kinase_sf"/>
</dbReference>
<evidence type="ECO:0000313" key="5">
    <source>
        <dbReference type="Proteomes" id="UP001180840"/>
    </source>
</evidence>
<dbReference type="InterPro" id="IPR018193">
    <property type="entry name" value="Glyc_kinase_flavodox-like_fold"/>
</dbReference>
<dbReference type="GO" id="GO:0008887">
    <property type="term" value="F:glycerate kinase activity"/>
    <property type="evidence" value="ECO:0007669"/>
    <property type="project" value="UniProtKB-EC"/>
</dbReference>
<dbReference type="RefSeq" id="WP_290194642.1">
    <property type="nucleotide sequence ID" value="NZ_CP047654.1"/>
</dbReference>
<proteinExistence type="inferred from homology"/>
<dbReference type="Gene3D" id="3.90.1510.10">
    <property type="entry name" value="Glycerate kinase, domain 2"/>
    <property type="match status" value="1"/>
</dbReference>
<comment type="caution">
    <text evidence="4">The sequence shown here is derived from an EMBL/GenBank/DDBJ whole genome shotgun (WGS) entry which is preliminary data.</text>
</comment>
<dbReference type="SUPFAM" id="SSF110738">
    <property type="entry name" value="Glycerate kinase I"/>
    <property type="match status" value="1"/>
</dbReference>
<keyword evidence="5" id="KW-1185">Reference proteome</keyword>
<evidence type="ECO:0000256" key="1">
    <source>
        <dbReference type="ARBA" id="ARBA00006284"/>
    </source>
</evidence>
<comment type="similarity">
    <text evidence="1">Belongs to the glycerate kinase type-1 family.</text>
</comment>
<protein>
    <submittedName>
        <fullName evidence="4">Glycerate kinase</fullName>
        <ecNumber evidence="4">2.7.1.31</ecNumber>
    </submittedName>
</protein>
<evidence type="ECO:0000256" key="3">
    <source>
        <dbReference type="ARBA" id="ARBA00022777"/>
    </source>
</evidence>
<reference evidence="4" key="1">
    <citation type="submission" date="2023-07" db="EMBL/GenBank/DDBJ databases">
        <title>Sequencing the genomes of 1000 actinobacteria strains.</title>
        <authorList>
            <person name="Klenk H.-P."/>
        </authorList>
    </citation>
    <scope>NUCLEOTIDE SEQUENCE</scope>
    <source>
        <strain evidence="4">DSM 107476</strain>
    </source>
</reference>
<organism evidence="4 5">
    <name type="scientific">Corynebacterium guangdongense</name>
    <dbReference type="NCBI Taxonomy" id="1783348"/>
    <lineage>
        <taxon>Bacteria</taxon>
        <taxon>Bacillati</taxon>
        <taxon>Actinomycetota</taxon>
        <taxon>Actinomycetes</taxon>
        <taxon>Mycobacteriales</taxon>
        <taxon>Corynebacteriaceae</taxon>
        <taxon>Corynebacterium</taxon>
    </lineage>
</organism>
<gene>
    <name evidence="4" type="ORF">J2S39_001339</name>
</gene>
<dbReference type="Gene3D" id="3.40.50.10350">
    <property type="entry name" value="Glycerate kinase, domain 1"/>
    <property type="match status" value="1"/>
</dbReference>
<keyword evidence="3 4" id="KW-0418">Kinase</keyword>
<keyword evidence="2 4" id="KW-0808">Transferase</keyword>
<dbReference type="EC" id="2.7.1.31" evidence="4"/>